<dbReference type="InterPro" id="IPR023997">
    <property type="entry name" value="TonB-dep_OMP_SusC/RagA_CS"/>
</dbReference>
<reference evidence="10 11" key="1">
    <citation type="submission" date="2019-12" db="EMBL/GenBank/DDBJ databases">
        <title>The draft genomic sequence of strain Chitinophaga oryziterrae JCM 16595.</title>
        <authorList>
            <person name="Zhang X."/>
        </authorList>
    </citation>
    <scope>NUCLEOTIDE SEQUENCE [LARGE SCALE GENOMIC DNA]</scope>
    <source>
        <strain evidence="10 11">JCM 16595</strain>
    </source>
</reference>
<evidence type="ECO:0000256" key="8">
    <source>
        <dbReference type="PROSITE-ProRule" id="PRU01360"/>
    </source>
</evidence>
<dbReference type="InterPro" id="IPR036942">
    <property type="entry name" value="Beta-barrel_TonB_sf"/>
</dbReference>
<dbReference type="Gene3D" id="2.170.130.10">
    <property type="entry name" value="TonB-dependent receptor, plug domain"/>
    <property type="match status" value="1"/>
</dbReference>
<dbReference type="GO" id="GO:0015344">
    <property type="term" value="F:siderophore uptake transmembrane transporter activity"/>
    <property type="evidence" value="ECO:0007669"/>
    <property type="project" value="TreeGrafter"/>
</dbReference>
<dbReference type="AlphaFoldDB" id="A0A6N8J9A9"/>
<dbReference type="NCBIfam" id="TIGR04057">
    <property type="entry name" value="SusC_RagA_signa"/>
    <property type="match status" value="1"/>
</dbReference>
<dbReference type="EMBL" id="WRXO01000002">
    <property type="protein sequence ID" value="MVT41181.1"/>
    <property type="molecule type" value="Genomic_DNA"/>
</dbReference>
<dbReference type="Pfam" id="PF13715">
    <property type="entry name" value="CarbopepD_reg_2"/>
    <property type="match status" value="1"/>
</dbReference>
<gene>
    <name evidence="10" type="ORF">GO495_11355</name>
</gene>
<evidence type="ECO:0000313" key="11">
    <source>
        <dbReference type="Proteomes" id="UP000468388"/>
    </source>
</evidence>
<dbReference type="InterPro" id="IPR039426">
    <property type="entry name" value="TonB-dep_rcpt-like"/>
</dbReference>
<comment type="similarity">
    <text evidence="8">Belongs to the TonB-dependent receptor family.</text>
</comment>
<keyword evidence="7 8" id="KW-0998">Cell outer membrane</keyword>
<dbReference type="Pfam" id="PF07715">
    <property type="entry name" value="Plug"/>
    <property type="match status" value="1"/>
</dbReference>
<dbReference type="OrthoDB" id="9768177at2"/>
<dbReference type="GO" id="GO:0009279">
    <property type="term" value="C:cell outer membrane"/>
    <property type="evidence" value="ECO:0007669"/>
    <property type="project" value="UniProtKB-SubCell"/>
</dbReference>
<evidence type="ECO:0000256" key="7">
    <source>
        <dbReference type="ARBA" id="ARBA00023237"/>
    </source>
</evidence>
<dbReference type="InterPro" id="IPR037066">
    <property type="entry name" value="Plug_dom_sf"/>
</dbReference>
<dbReference type="PANTHER" id="PTHR30069:SF29">
    <property type="entry name" value="HEMOGLOBIN AND HEMOGLOBIN-HAPTOGLOBIN-BINDING PROTEIN 1-RELATED"/>
    <property type="match status" value="1"/>
</dbReference>
<keyword evidence="5" id="KW-0732">Signal</keyword>
<keyword evidence="11" id="KW-1185">Reference proteome</keyword>
<evidence type="ECO:0000313" key="10">
    <source>
        <dbReference type="EMBL" id="MVT41181.1"/>
    </source>
</evidence>
<dbReference type="InterPro" id="IPR023996">
    <property type="entry name" value="TonB-dep_OMP_SusC/RagA"/>
</dbReference>
<dbReference type="SUPFAM" id="SSF56935">
    <property type="entry name" value="Porins"/>
    <property type="match status" value="1"/>
</dbReference>
<dbReference type="InterPro" id="IPR008969">
    <property type="entry name" value="CarboxyPept-like_regulatory"/>
</dbReference>
<comment type="caution">
    <text evidence="10">The sequence shown here is derived from an EMBL/GenBank/DDBJ whole genome shotgun (WGS) entry which is preliminary data.</text>
</comment>
<protein>
    <submittedName>
        <fullName evidence="10">SusC/RagA family TonB-linked outer membrane protein</fullName>
    </submittedName>
</protein>
<evidence type="ECO:0000256" key="4">
    <source>
        <dbReference type="ARBA" id="ARBA00022692"/>
    </source>
</evidence>
<dbReference type="PROSITE" id="PS52016">
    <property type="entry name" value="TONB_DEPENDENT_REC_3"/>
    <property type="match status" value="1"/>
</dbReference>
<dbReference type="SUPFAM" id="SSF49464">
    <property type="entry name" value="Carboxypeptidase regulatory domain-like"/>
    <property type="match status" value="1"/>
</dbReference>
<dbReference type="NCBIfam" id="TIGR04056">
    <property type="entry name" value="OMP_RagA_SusC"/>
    <property type="match status" value="1"/>
</dbReference>
<proteinExistence type="inferred from homology"/>
<comment type="subcellular location">
    <subcellularLocation>
        <location evidence="1 8">Cell outer membrane</location>
        <topology evidence="1 8">Multi-pass membrane protein</topology>
    </subcellularLocation>
</comment>
<evidence type="ECO:0000256" key="1">
    <source>
        <dbReference type="ARBA" id="ARBA00004571"/>
    </source>
</evidence>
<organism evidence="10 11">
    <name type="scientific">Chitinophaga oryziterrae</name>
    <dbReference type="NCBI Taxonomy" id="1031224"/>
    <lineage>
        <taxon>Bacteria</taxon>
        <taxon>Pseudomonadati</taxon>
        <taxon>Bacteroidota</taxon>
        <taxon>Chitinophagia</taxon>
        <taxon>Chitinophagales</taxon>
        <taxon>Chitinophagaceae</taxon>
        <taxon>Chitinophaga</taxon>
    </lineage>
</organism>
<evidence type="ECO:0000259" key="9">
    <source>
        <dbReference type="Pfam" id="PF07715"/>
    </source>
</evidence>
<keyword evidence="2 8" id="KW-0813">Transport</keyword>
<feature type="domain" description="TonB-dependent receptor plug" evidence="9">
    <location>
        <begin position="98"/>
        <end position="220"/>
    </location>
</feature>
<name>A0A6N8J9A9_9BACT</name>
<dbReference type="Proteomes" id="UP000468388">
    <property type="component" value="Unassembled WGS sequence"/>
</dbReference>
<dbReference type="PANTHER" id="PTHR30069">
    <property type="entry name" value="TONB-DEPENDENT OUTER MEMBRANE RECEPTOR"/>
    <property type="match status" value="1"/>
</dbReference>
<keyword evidence="6 8" id="KW-0472">Membrane</keyword>
<dbReference type="GO" id="GO:0044718">
    <property type="term" value="P:siderophore transmembrane transport"/>
    <property type="evidence" value="ECO:0007669"/>
    <property type="project" value="TreeGrafter"/>
</dbReference>
<keyword evidence="4 8" id="KW-0812">Transmembrane</keyword>
<dbReference type="Gene3D" id="2.40.170.20">
    <property type="entry name" value="TonB-dependent receptor, beta-barrel domain"/>
    <property type="match status" value="1"/>
</dbReference>
<dbReference type="Gene3D" id="2.60.40.1120">
    <property type="entry name" value="Carboxypeptidase-like, regulatory domain"/>
    <property type="match status" value="1"/>
</dbReference>
<evidence type="ECO:0000256" key="2">
    <source>
        <dbReference type="ARBA" id="ARBA00022448"/>
    </source>
</evidence>
<accession>A0A6N8J9A9</accession>
<sequence length="1083" mass="117478">MATPQEKVTGVVRDEKGNALPGVSVRVKGSTTGTSTAADGSFSLDVTPGAILVFSFVGMEAKEVAANGNGQMKIQLQSKAGALSEIVVTGFGESRKTRSLGYAVTQVSGEDIKRANPINPIAALQGMVAGLQVQSGVGGPQASTRFLIRGSSSLDPYGNQPLIVLDDIVMDQNVVTPNKASDQDFGNILKDINPDDIESISILKGGAVTALYGSRASNGVILIKTKKGYSQKGLGVSFSADVLYATPYKTVDLQNKYGGGFGLNDFLKDADGNLSINPANYFYNFGPEMTGQPVTDITGKKILNNPRPHNALDAFRTGVTRNYNVGVSGATERGTYRLAYSNLYSEGVTPNNDLKRNNLTFRATQRLAGVLLVDANATYVQSNGRNPANVGSNGTLRNFVYGGSRNYDTKYWMSHYIDEENGGVNANDPTGLTYVFYSLFQNSNTQVENNFRGSVDLKATLLKGLDWQGNVSVNYIGINGENKRRGQDVGFGSPAYETTTSNTRVERYRSNLNYNTTVNRDFTMLLQAGGEIVKSTSKSMYASMNGYVLPDIYRLSNSNGKANVTEYAPNQQQTTSAFGQGSLTYRDYLTLNLYARNDWNSTLVYNDGHGNYSYFYPGVDVAWVFTDAFKMPKAFDYGKLRLSYASVGGGTNTYTANTGAYSANSPYNSANGASVVNYKFSSNTLPNQSLSPTRSTKLEAGLEAKFFKNRLGADITYYSQDSKSQIISFSAPIESGVSATLINGGKVRNQGWEIRLNATPVQTKNFTWDTYFNYTRNRNKVLTLPYNLDYVSLGYGDGYQVIAKKGGDYGTVIAGYGYAYYKDSDGSHAASNGKRVLNMTNSKGSSVYVRAQNYTQGASQQPVVGHITPDFLGNWRNNFNYKNWQLGFVMDSKIGGTIYSTTHDLGSWLGSIESTLPYRTKATGGLAFTNAAGTALENGVILDGVYKQGTVLVGLDGASHDLSGVSMKEAYDKGWVNPTAATSLYQNTHSWANGIREASMFTSSWISLQQVSLTYDMPSKLVNRLKLNGLRVTVMGNNLMYLYNSAKDHINPENLNSTGSDAMTEGSAMPYIRSFGFSINGSF</sequence>
<evidence type="ECO:0000256" key="6">
    <source>
        <dbReference type="ARBA" id="ARBA00023136"/>
    </source>
</evidence>
<evidence type="ECO:0000256" key="3">
    <source>
        <dbReference type="ARBA" id="ARBA00022452"/>
    </source>
</evidence>
<dbReference type="InterPro" id="IPR012910">
    <property type="entry name" value="Plug_dom"/>
</dbReference>
<keyword evidence="3 8" id="KW-1134">Transmembrane beta strand</keyword>
<evidence type="ECO:0000256" key="5">
    <source>
        <dbReference type="ARBA" id="ARBA00022729"/>
    </source>
</evidence>